<gene>
    <name evidence="3" type="ORF">BGZ99_007237</name>
</gene>
<feature type="domain" description="C2H2-type" evidence="2">
    <location>
        <begin position="18"/>
        <end position="39"/>
    </location>
</feature>
<dbReference type="Proteomes" id="UP000738325">
    <property type="component" value="Unassembled WGS sequence"/>
</dbReference>
<keyword evidence="4" id="KW-1185">Reference proteome</keyword>
<reference evidence="3" key="1">
    <citation type="journal article" date="2020" name="Fungal Divers.">
        <title>Resolving the Mortierellaceae phylogeny through synthesis of multi-gene phylogenetics and phylogenomics.</title>
        <authorList>
            <person name="Vandepol N."/>
            <person name="Liber J."/>
            <person name="Desiro A."/>
            <person name="Na H."/>
            <person name="Kennedy M."/>
            <person name="Barry K."/>
            <person name="Grigoriev I.V."/>
            <person name="Miller A.N."/>
            <person name="O'Donnell K."/>
            <person name="Stajich J.E."/>
            <person name="Bonito G."/>
        </authorList>
    </citation>
    <scope>NUCLEOTIDE SEQUENCE</scope>
    <source>
        <strain evidence="3">REB-010B</strain>
    </source>
</reference>
<protein>
    <recommendedName>
        <fullName evidence="2">C2H2-type domain-containing protein</fullName>
    </recommendedName>
</protein>
<comment type="caution">
    <text evidence="3">The sequence shown here is derived from an EMBL/GenBank/DDBJ whole genome shotgun (WGS) entry which is preliminary data.</text>
</comment>
<dbReference type="AlphaFoldDB" id="A0A9P6RA16"/>
<feature type="region of interest" description="Disordered" evidence="1">
    <location>
        <begin position="138"/>
        <end position="159"/>
    </location>
</feature>
<organism evidence="3 4">
    <name type="scientific">Dissophora globulifera</name>
    <dbReference type="NCBI Taxonomy" id="979702"/>
    <lineage>
        <taxon>Eukaryota</taxon>
        <taxon>Fungi</taxon>
        <taxon>Fungi incertae sedis</taxon>
        <taxon>Mucoromycota</taxon>
        <taxon>Mortierellomycotina</taxon>
        <taxon>Mortierellomycetes</taxon>
        <taxon>Mortierellales</taxon>
        <taxon>Mortierellaceae</taxon>
        <taxon>Dissophora</taxon>
    </lineage>
</organism>
<proteinExistence type="predicted"/>
<sequence>MTDHIRHVQNASKVAATCTVCEKVYKNTRTLKSHVFDCHDNEANRTYPLKCVRPSCTSSYLSRHQFLRHIKTCTGNTSSSSTGATLTIIEEENDVEAKVRGAANTVAKTWVEAQVEREVEAQGTVETVPKARVTIQVEVEEEGEEEEEEEEEEERGERFERLQGQLIAVTGSKYTAEFLLNLTEPVAIHLKSGETENVLALPGGAKRLLQDMVVSVRPVKRRTVKGNGVQDGELRSALAAHAFGALVDSDSKYERLSEDLCHCTFRNDGTNIAKRLAGALIQSGAAVLLVLKVEVYGRAPSEDPHQQDVAFPISGSHIVQSVPHDGADKILLGTQTWNALVTSAVIPTSGQVVVGPNNTFFHPHPRSTVWTLKDSRWNPTIERQTRSKFDDPISFGPYAGVFAEFLAHKFLPVTLKTLWDYYSRRKWSGIKLVAFIFHQLHHHHRLNKSDIESKVQAVVSAQSKAQPESKIVEDVRSLITAFGSEDHVSFPLSWEVGNCLRVLAGQTTGAISNLNQETVAREIEKHIQLVLADKIS</sequence>
<evidence type="ECO:0000259" key="2">
    <source>
        <dbReference type="PROSITE" id="PS00028"/>
    </source>
</evidence>
<evidence type="ECO:0000313" key="4">
    <source>
        <dbReference type="Proteomes" id="UP000738325"/>
    </source>
</evidence>
<accession>A0A9P6RA16</accession>
<evidence type="ECO:0000256" key="1">
    <source>
        <dbReference type="SAM" id="MobiDB-lite"/>
    </source>
</evidence>
<dbReference type="OrthoDB" id="2421942at2759"/>
<dbReference type="EMBL" id="JAAAIP010000511">
    <property type="protein sequence ID" value="KAG0315835.1"/>
    <property type="molecule type" value="Genomic_DNA"/>
</dbReference>
<feature type="compositionally biased region" description="Acidic residues" evidence="1">
    <location>
        <begin position="138"/>
        <end position="154"/>
    </location>
</feature>
<name>A0A9P6RA16_9FUNG</name>
<dbReference type="PROSITE" id="PS00028">
    <property type="entry name" value="ZINC_FINGER_C2H2_1"/>
    <property type="match status" value="1"/>
</dbReference>
<evidence type="ECO:0000313" key="3">
    <source>
        <dbReference type="EMBL" id="KAG0315835.1"/>
    </source>
</evidence>
<dbReference type="InterPro" id="IPR013087">
    <property type="entry name" value="Znf_C2H2_type"/>
</dbReference>